<dbReference type="NCBIfam" id="TIGR03707">
    <property type="entry name" value="PPK2_P_aer"/>
    <property type="match status" value="1"/>
</dbReference>
<reference evidence="6 7" key="1">
    <citation type="submission" date="2023-01" db="EMBL/GenBank/DDBJ databases">
        <title>Novel species of the genus Asticcacaulis isolated from rivers.</title>
        <authorList>
            <person name="Lu H."/>
        </authorList>
    </citation>
    <scope>NUCLEOTIDE SEQUENCE [LARGE SCALE GENOMIC DNA]</scope>
    <source>
        <strain evidence="6 7">LKC15W</strain>
    </source>
</reference>
<dbReference type="InterPro" id="IPR027417">
    <property type="entry name" value="P-loop_NTPase"/>
</dbReference>
<comment type="subunit">
    <text evidence="4">Homotetramer.</text>
</comment>
<dbReference type="InterPro" id="IPR022488">
    <property type="entry name" value="PPK2-related"/>
</dbReference>
<keyword evidence="3 4" id="KW-0418">Kinase</keyword>
<protein>
    <recommendedName>
        <fullName evidence="4">ADP/GDP-polyphosphate phosphotransferase</fullName>
        <ecNumber evidence="4">2.7.4.-</ecNumber>
    </recommendedName>
    <alternativeName>
        <fullName evidence="4">Polyphosphate kinase PPK2</fullName>
    </alternativeName>
</protein>
<dbReference type="PIRSF" id="PIRSF028756">
    <property type="entry name" value="PPK2_prd"/>
    <property type="match status" value="1"/>
</dbReference>
<dbReference type="InterPro" id="IPR022486">
    <property type="entry name" value="PPK2_PA0141"/>
</dbReference>
<keyword evidence="7" id="KW-1185">Reference proteome</keyword>
<comment type="caution">
    <text evidence="6">The sequence shown here is derived from an EMBL/GenBank/DDBJ whole genome shotgun (WGS) entry which is preliminary data.</text>
</comment>
<evidence type="ECO:0000313" key="7">
    <source>
        <dbReference type="Proteomes" id="UP001218579"/>
    </source>
</evidence>
<gene>
    <name evidence="6" type="primary">ppk2</name>
    <name evidence="6" type="ORF">PQU98_16565</name>
</gene>
<dbReference type="EC" id="2.7.4.-" evidence="4"/>
<evidence type="ECO:0000313" key="6">
    <source>
        <dbReference type="EMBL" id="MDC7677759.1"/>
    </source>
</evidence>
<organism evidence="6 7">
    <name type="scientific">Asticcacaulis machinosus</name>
    <dbReference type="NCBI Taxonomy" id="2984211"/>
    <lineage>
        <taxon>Bacteria</taxon>
        <taxon>Pseudomonadati</taxon>
        <taxon>Pseudomonadota</taxon>
        <taxon>Alphaproteobacteria</taxon>
        <taxon>Caulobacterales</taxon>
        <taxon>Caulobacteraceae</taxon>
        <taxon>Asticcacaulis</taxon>
    </lineage>
</organism>
<evidence type="ECO:0000256" key="3">
    <source>
        <dbReference type="ARBA" id="ARBA00022777"/>
    </source>
</evidence>
<comment type="function">
    <text evidence="4">Uses inorganic polyphosphate (polyP) as a donor to convert GDP to GTP or ADP to ATP.</text>
</comment>
<accession>A0ABT5HNE2</accession>
<dbReference type="Proteomes" id="UP001218579">
    <property type="component" value="Unassembled WGS sequence"/>
</dbReference>
<dbReference type="RefSeq" id="WP_272746076.1">
    <property type="nucleotide sequence ID" value="NZ_JAQQKV010000004.1"/>
</dbReference>
<evidence type="ECO:0000259" key="5">
    <source>
        <dbReference type="Pfam" id="PF03976"/>
    </source>
</evidence>
<dbReference type="InterPro" id="IPR016898">
    <property type="entry name" value="Polyphosphate_phosphotransfera"/>
</dbReference>
<feature type="domain" description="Polyphosphate kinase-2-related" evidence="5">
    <location>
        <begin position="9"/>
        <end position="230"/>
    </location>
</feature>
<dbReference type="EMBL" id="JAQQKV010000004">
    <property type="protein sequence ID" value="MDC7677759.1"/>
    <property type="molecule type" value="Genomic_DNA"/>
</dbReference>
<dbReference type="PANTHER" id="PTHR34383:SF1">
    <property type="entry name" value="ADP-POLYPHOSPHATE PHOSPHOTRANSFERASE"/>
    <property type="match status" value="1"/>
</dbReference>
<evidence type="ECO:0000256" key="2">
    <source>
        <dbReference type="ARBA" id="ARBA00022679"/>
    </source>
</evidence>
<comment type="similarity">
    <text evidence="1 4">Belongs to the polyphosphate kinase 2 (PPK2) family. Class I subfamily.</text>
</comment>
<dbReference type="SUPFAM" id="SSF52540">
    <property type="entry name" value="P-loop containing nucleoside triphosphate hydrolases"/>
    <property type="match status" value="1"/>
</dbReference>
<dbReference type="Pfam" id="PF03976">
    <property type="entry name" value="PPK2"/>
    <property type="match status" value="1"/>
</dbReference>
<dbReference type="Gene3D" id="3.40.50.300">
    <property type="entry name" value="P-loop containing nucleotide triphosphate hydrolases"/>
    <property type="match status" value="1"/>
</dbReference>
<sequence>MAQNGKSDKKKAAEDRLEALQVNLVDAQIWAQSAGKRICIVFEGRDAAGKDGAIKRITEHLAVRQTQVVALPKPSDREKTQWWFQRYTPHLPAAGEWTLFNRSWYNRAGVEKVMGFSTPEEQARFIKDVPQFESMLIHDDIILIKLWLDISRDEQKKRLDERRADPLKRLKVSPLDAVAQGKWADYSAARDEMLKASHTKHAPWTCIKTDDKTAARENIIRHILSMIDECQYTNPVPKPDPDIVFSFDAVTKGKRSLNP</sequence>
<name>A0ABT5HNE2_9CAUL</name>
<evidence type="ECO:0000256" key="1">
    <source>
        <dbReference type="ARBA" id="ARBA00009924"/>
    </source>
</evidence>
<proteinExistence type="inferred from homology"/>
<evidence type="ECO:0000256" key="4">
    <source>
        <dbReference type="RuleBase" id="RU369062"/>
    </source>
</evidence>
<keyword evidence="2 4" id="KW-0808">Transferase</keyword>
<dbReference type="PANTHER" id="PTHR34383">
    <property type="entry name" value="POLYPHOSPHATE:AMP PHOSPHOTRANSFERASE-RELATED"/>
    <property type="match status" value="1"/>
</dbReference>
<dbReference type="GO" id="GO:0008976">
    <property type="term" value="F:polyphosphate kinase activity"/>
    <property type="evidence" value="ECO:0007669"/>
    <property type="project" value="UniProtKB-EC"/>
</dbReference>